<protein>
    <submittedName>
        <fullName evidence="1">Uncharacterized protein</fullName>
    </submittedName>
</protein>
<accession>A0ACC0YNJ9</accession>
<keyword evidence="2" id="KW-1185">Reference proteome</keyword>
<evidence type="ECO:0000313" key="1">
    <source>
        <dbReference type="EMBL" id="KAJ0038708.1"/>
    </source>
</evidence>
<gene>
    <name evidence="1" type="ORF">Pint_22223</name>
</gene>
<proteinExistence type="predicted"/>
<organism evidence="1 2">
    <name type="scientific">Pistacia integerrima</name>
    <dbReference type="NCBI Taxonomy" id="434235"/>
    <lineage>
        <taxon>Eukaryota</taxon>
        <taxon>Viridiplantae</taxon>
        <taxon>Streptophyta</taxon>
        <taxon>Embryophyta</taxon>
        <taxon>Tracheophyta</taxon>
        <taxon>Spermatophyta</taxon>
        <taxon>Magnoliopsida</taxon>
        <taxon>eudicotyledons</taxon>
        <taxon>Gunneridae</taxon>
        <taxon>Pentapetalae</taxon>
        <taxon>rosids</taxon>
        <taxon>malvids</taxon>
        <taxon>Sapindales</taxon>
        <taxon>Anacardiaceae</taxon>
        <taxon>Pistacia</taxon>
    </lineage>
</organism>
<comment type="caution">
    <text evidence="1">The sequence shown here is derived from an EMBL/GenBank/DDBJ whole genome shotgun (WGS) entry which is preliminary data.</text>
</comment>
<evidence type="ECO:0000313" key="2">
    <source>
        <dbReference type="Proteomes" id="UP001163603"/>
    </source>
</evidence>
<reference evidence="2" key="1">
    <citation type="journal article" date="2023" name="G3 (Bethesda)">
        <title>Genome assembly and association tests identify interacting loci associated with vigor, precocity, and sex in interspecific pistachio rootstocks.</title>
        <authorList>
            <person name="Palmer W."/>
            <person name="Jacygrad E."/>
            <person name="Sagayaradj S."/>
            <person name="Cavanaugh K."/>
            <person name="Han R."/>
            <person name="Bertier L."/>
            <person name="Beede B."/>
            <person name="Kafkas S."/>
            <person name="Golino D."/>
            <person name="Preece J."/>
            <person name="Michelmore R."/>
        </authorList>
    </citation>
    <scope>NUCLEOTIDE SEQUENCE [LARGE SCALE GENOMIC DNA]</scope>
</reference>
<sequence>MRTLNFAKKGPELSSMAPKLFISLILFSLLSFSSCLSNDSVSKAVEILSNSGFLSMALTLEFGSKNLIPRSESLTIFTPSDATFASFGQPSLSLLKFHFSPQSLTSQSLKSLPFNSKIPTFSPYHTLLITSPPSRDQGSVLLNGVKVNASSVIYDDGWLRIFGIEKFFDPNFRASPRPNLDCVASARDDDEDDGDGSMSFDEAIHEMKEKGYSIMASFLELQMGTTKESTLLTLFAPPDEKMEGYFSNFSDYSSVFLRHVVPCKMPWSVLIDLDYPAAVPTFLEAYKITVTLRQDQEGLLVNKVLIIEDVYADERLAVLGIGDVLPAVPEPEPKPKPSAQRRRSMVNLEVLKVLLGFSSLVLWIFRF</sequence>
<dbReference type="EMBL" id="CM047741">
    <property type="protein sequence ID" value="KAJ0038708.1"/>
    <property type="molecule type" value="Genomic_DNA"/>
</dbReference>
<name>A0ACC0YNJ9_9ROSI</name>
<dbReference type="Proteomes" id="UP001163603">
    <property type="component" value="Chromosome 6"/>
</dbReference>